<dbReference type="EMBL" id="NIGF01000002">
    <property type="protein sequence ID" value="PQV65192.1"/>
    <property type="molecule type" value="Genomic_DNA"/>
</dbReference>
<evidence type="ECO:0000313" key="3">
    <source>
        <dbReference type="Proteomes" id="UP000237684"/>
    </source>
</evidence>
<evidence type="ECO:0000256" key="1">
    <source>
        <dbReference type="SAM" id="MobiDB-lite"/>
    </source>
</evidence>
<name>A0A2S8SWM0_9BACT</name>
<accession>A0A2S8SWM0</accession>
<gene>
    <name evidence="2" type="ORF">B1R32_102201</name>
</gene>
<comment type="caution">
    <text evidence="2">The sequence shown here is derived from an EMBL/GenBank/DDBJ whole genome shotgun (WGS) entry which is preliminary data.</text>
</comment>
<organism evidence="2 3">
    <name type="scientific">Abditibacterium utsteinense</name>
    <dbReference type="NCBI Taxonomy" id="1960156"/>
    <lineage>
        <taxon>Bacteria</taxon>
        <taxon>Pseudomonadati</taxon>
        <taxon>Abditibacteriota</taxon>
        <taxon>Abditibacteriia</taxon>
        <taxon>Abditibacteriales</taxon>
        <taxon>Abditibacteriaceae</taxon>
        <taxon>Abditibacterium</taxon>
    </lineage>
</organism>
<dbReference type="InterPro" id="IPR006311">
    <property type="entry name" value="TAT_signal"/>
</dbReference>
<sequence length="277" mass="28442">MTNKLSITRRISLAATGFTLLGGALLGGAKPALATGSGLSNYPSTDIYPKGNLHFDADYFTSTSGNTQTGSSLGLEYGAGPERDGLFGRTEFGIDYVNTSSLDANRGERVAFNAKTQLYNNSASGIRATLGVYGVGSRQIGAANWVNLLSSKAFSFGRITVGGAYALRQSVLGGAPRSVFQLGYDKAINDKFIFAADYQSGKGQFISPGLIYLINDKAGVELSYLRGGSAVAPRNQIYFGFDYNFGKVYAPPTSPDAPAGDAGAGGAGGGAGGGGGG</sequence>
<feature type="region of interest" description="Disordered" evidence="1">
    <location>
        <begin position="256"/>
        <end position="277"/>
    </location>
</feature>
<dbReference type="InParanoid" id="A0A2S8SWM0"/>
<keyword evidence="3" id="KW-1185">Reference proteome</keyword>
<dbReference type="RefSeq" id="WP_193510743.1">
    <property type="nucleotide sequence ID" value="NZ_NIGF01000002.1"/>
</dbReference>
<feature type="compositionally biased region" description="Gly residues" evidence="1">
    <location>
        <begin position="262"/>
        <end position="277"/>
    </location>
</feature>
<proteinExistence type="predicted"/>
<reference evidence="2 3" key="1">
    <citation type="journal article" date="2018" name="Syst. Appl. Microbiol.">
        <title>Abditibacterium utsteinense sp. nov., the first cultivated member of candidate phylum FBP, isolated from ice-free Antarctic soil samples.</title>
        <authorList>
            <person name="Tahon G."/>
            <person name="Tytgat B."/>
            <person name="Lebbe L."/>
            <person name="Carlier A."/>
            <person name="Willems A."/>
        </authorList>
    </citation>
    <scope>NUCLEOTIDE SEQUENCE [LARGE SCALE GENOMIC DNA]</scope>
    <source>
        <strain evidence="2 3">LMG 29911</strain>
    </source>
</reference>
<evidence type="ECO:0000313" key="2">
    <source>
        <dbReference type="EMBL" id="PQV65192.1"/>
    </source>
</evidence>
<protein>
    <submittedName>
        <fullName evidence="2">Uncharacterized protein</fullName>
    </submittedName>
</protein>
<dbReference type="PROSITE" id="PS51318">
    <property type="entry name" value="TAT"/>
    <property type="match status" value="1"/>
</dbReference>
<dbReference type="AlphaFoldDB" id="A0A2S8SWM0"/>
<dbReference type="Proteomes" id="UP000237684">
    <property type="component" value="Unassembled WGS sequence"/>
</dbReference>